<protein>
    <recommendedName>
        <fullName evidence="7 8">Ribonuclease P protein component</fullName>
        <shortName evidence="7">RNase P protein</shortName>
        <shortName evidence="7">RNaseP protein</shortName>
        <ecNumber evidence="7 8">3.1.26.5</ecNumber>
    </recommendedName>
    <alternativeName>
        <fullName evidence="7">Protein C5</fullName>
    </alternativeName>
</protein>
<sequence length="128" mass="14915">MQKEYRLRRRGDFRRAFRTGTSVANRQFVVYRSERRGEGPVRIGISVSRKVGNAVTRNRIKRLVKEITREWVDCLPERTDIILIARKPTADMDYHRMKSSLHHVLKKARLFRKTPGPKKTAKHSGGSS</sequence>
<dbReference type="InterPro" id="IPR020568">
    <property type="entry name" value="Ribosomal_Su5_D2-typ_SF"/>
</dbReference>
<evidence type="ECO:0000313" key="10">
    <source>
        <dbReference type="Proteomes" id="UP000244240"/>
    </source>
</evidence>
<dbReference type="RefSeq" id="WP_108025824.1">
    <property type="nucleotide sequence ID" value="NZ_QBKR01000029.1"/>
</dbReference>
<dbReference type="NCBIfam" id="TIGR00188">
    <property type="entry name" value="rnpA"/>
    <property type="match status" value="1"/>
</dbReference>
<dbReference type="Gene3D" id="3.30.230.10">
    <property type="match status" value="1"/>
</dbReference>
<comment type="function">
    <text evidence="1 7">RNaseP catalyzes the removal of the 5'-leader sequence from pre-tRNA to produce the mature 5'-terminus. It can also cleave other RNA substrates such as 4.5S RNA. The protein component plays an auxiliary but essential role in vivo by binding to the 5'-leader sequence and broadening the substrate specificity of the ribozyme.</text>
</comment>
<evidence type="ECO:0000313" key="9">
    <source>
        <dbReference type="EMBL" id="PTX53065.1"/>
    </source>
</evidence>
<dbReference type="FunFam" id="3.30.230.10:FF:000021">
    <property type="entry name" value="Ribonuclease P protein component"/>
    <property type="match status" value="1"/>
</dbReference>
<comment type="catalytic activity">
    <reaction evidence="7">
        <text>Endonucleolytic cleavage of RNA, removing 5'-extranucleotides from tRNA precursor.</text>
        <dbReference type="EC" id="3.1.26.5"/>
    </reaction>
</comment>
<dbReference type="PROSITE" id="PS00648">
    <property type="entry name" value="RIBONUCLEASE_P"/>
    <property type="match status" value="1"/>
</dbReference>
<dbReference type="Pfam" id="PF00825">
    <property type="entry name" value="Ribonuclease_P"/>
    <property type="match status" value="1"/>
</dbReference>
<dbReference type="GO" id="GO:0000049">
    <property type="term" value="F:tRNA binding"/>
    <property type="evidence" value="ECO:0007669"/>
    <property type="project" value="UniProtKB-UniRule"/>
</dbReference>
<reference evidence="9 10" key="1">
    <citation type="submission" date="2018-04" db="EMBL/GenBank/DDBJ databases">
        <title>Genomic Encyclopedia of Archaeal and Bacterial Type Strains, Phase II (KMG-II): from individual species to whole genera.</title>
        <authorList>
            <person name="Goeker M."/>
        </authorList>
    </citation>
    <scope>NUCLEOTIDE SEQUENCE [LARGE SCALE GENOMIC DNA]</scope>
    <source>
        <strain evidence="9 10">DSM 45787</strain>
    </source>
</reference>
<dbReference type="GO" id="GO:0004526">
    <property type="term" value="F:ribonuclease P activity"/>
    <property type="evidence" value="ECO:0007669"/>
    <property type="project" value="UniProtKB-UniRule"/>
</dbReference>
<comment type="similarity">
    <text evidence="7">Belongs to the RnpA family.</text>
</comment>
<keyword evidence="5 7" id="KW-0378">Hydrolase</keyword>
<gene>
    <name evidence="7" type="primary">rnpA</name>
    <name evidence="9" type="ORF">C8P63_12911</name>
</gene>
<evidence type="ECO:0000256" key="3">
    <source>
        <dbReference type="ARBA" id="ARBA00022722"/>
    </source>
</evidence>
<organism evidence="9 10">
    <name type="scientific">Melghirimyces profundicolus</name>
    <dbReference type="NCBI Taxonomy" id="1242148"/>
    <lineage>
        <taxon>Bacteria</taxon>
        <taxon>Bacillati</taxon>
        <taxon>Bacillota</taxon>
        <taxon>Bacilli</taxon>
        <taxon>Bacillales</taxon>
        <taxon>Thermoactinomycetaceae</taxon>
        <taxon>Melghirimyces</taxon>
    </lineage>
</organism>
<dbReference type="GO" id="GO:0042781">
    <property type="term" value="F:3'-tRNA processing endoribonuclease activity"/>
    <property type="evidence" value="ECO:0007669"/>
    <property type="project" value="TreeGrafter"/>
</dbReference>
<dbReference type="SUPFAM" id="SSF54211">
    <property type="entry name" value="Ribosomal protein S5 domain 2-like"/>
    <property type="match status" value="1"/>
</dbReference>
<dbReference type="InterPro" id="IPR014721">
    <property type="entry name" value="Ribsml_uS5_D2-typ_fold_subgr"/>
</dbReference>
<evidence type="ECO:0000256" key="4">
    <source>
        <dbReference type="ARBA" id="ARBA00022759"/>
    </source>
</evidence>
<dbReference type="InterPro" id="IPR020539">
    <property type="entry name" value="RNase_P_CS"/>
</dbReference>
<evidence type="ECO:0000256" key="1">
    <source>
        <dbReference type="ARBA" id="ARBA00002663"/>
    </source>
</evidence>
<evidence type="ECO:0000256" key="5">
    <source>
        <dbReference type="ARBA" id="ARBA00022801"/>
    </source>
</evidence>
<name>A0A2T6BAH0_9BACL</name>
<keyword evidence="6 7" id="KW-0694">RNA-binding</keyword>
<dbReference type="OrthoDB" id="9810867at2"/>
<comment type="caution">
    <text evidence="9">The sequence shown here is derived from an EMBL/GenBank/DDBJ whole genome shotgun (WGS) entry which is preliminary data.</text>
</comment>
<accession>A0A2T6BAH0</accession>
<evidence type="ECO:0000256" key="6">
    <source>
        <dbReference type="ARBA" id="ARBA00022884"/>
    </source>
</evidence>
<dbReference type="PANTHER" id="PTHR33992:SF1">
    <property type="entry name" value="RIBONUCLEASE P PROTEIN COMPONENT"/>
    <property type="match status" value="1"/>
</dbReference>
<dbReference type="EMBL" id="QBKR01000029">
    <property type="protein sequence ID" value="PTX53065.1"/>
    <property type="molecule type" value="Genomic_DNA"/>
</dbReference>
<evidence type="ECO:0000256" key="8">
    <source>
        <dbReference type="NCBIfam" id="TIGR00188"/>
    </source>
</evidence>
<dbReference type="GO" id="GO:0001682">
    <property type="term" value="P:tRNA 5'-leader removal"/>
    <property type="evidence" value="ECO:0007669"/>
    <property type="project" value="UniProtKB-UniRule"/>
</dbReference>
<dbReference type="AlphaFoldDB" id="A0A2T6BAH0"/>
<dbReference type="HAMAP" id="MF_00227">
    <property type="entry name" value="RNase_P"/>
    <property type="match status" value="1"/>
</dbReference>
<keyword evidence="3 7" id="KW-0540">Nuclease</keyword>
<keyword evidence="4 7" id="KW-0255">Endonuclease</keyword>
<evidence type="ECO:0000256" key="7">
    <source>
        <dbReference type="HAMAP-Rule" id="MF_00227"/>
    </source>
</evidence>
<dbReference type="EC" id="3.1.26.5" evidence="7 8"/>
<dbReference type="Proteomes" id="UP000244240">
    <property type="component" value="Unassembled WGS sequence"/>
</dbReference>
<keyword evidence="2 7" id="KW-0819">tRNA processing</keyword>
<keyword evidence="10" id="KW-1185">Reference proteome</keyword>
<dbReference type="PANTHER" id="PTHR33992">
    <property type="entry name" value="RIBONUCLEASE P PROTEIN COMPONENT"/>
    <property type="match status" value="1"/>
</dbReference>
<proteinExistence type="inferred from homology"/>
<comment type="subunit">
    <text evidence="7">Consists of a catalytic RNA component (M1 or rnpB) and a protein subunit.</text>
</comment>
<dbReference type="InterPro" id="IPR000100">
    <property type="entry name" value="RNase_P"/>
</dbReference>
<dbReference type="GO" id="GO:0030677">
    <property type="term" value="C:ribonuclease P complex"/>
    <property type="evidence" value="ECO:0007669"/>
    <property type="project" value="TreeGrafter"/>
</dbReference>
<evidence type="ECO:0000256" key="2">
    <source>
        <dbReference type="ARBA" id="ARBA00022694"/>
    </source>
</evidence>